<evidence type="ECO:0000256" key="2">
    <source>
        <dbReference type="ARBA" id="ARBA00004496"/>
    </source>
</evidence>
<dbReference type="Pfam" id="PF00179">
    <property type="entry name" value="UQ_con"/>
    <property type="match status" value="1"/>
</dbReference>
<keyword evidence="8" id="KW-0833">Ubl conjugation pathway</keyword>
<dbReference type="PANTHER" id="PTHR46116">
    <property type="entry name" value="(E3-INDEPENDENT) E2 UBIQUITIN-CONJUGATING ENZYME"/>
    <property type="match status" value="1"/>
</dbReference>
<accession>A0A9N8EJY2</accession>
<evidence type="ECO:0000256" key="10">
    <source>
        <dbReference type="ARBA" id="ARBA00023242"/>
    </source>
</evidence>
<feature type="compositionally biased region" description="Polar residues" evidence="15">
    <location>
        <begin position="323"/>
        <end position="334"/>
    </location>
</feature>
<keyword evidence="4" id="KW-0963">Cytoplasm</keyword>
<dbReference type="Gene3D" id="3.10.110.10">
    <property type="entry name" value="Ubiquitin Conjugating Enzyme"/>
    <property type="match status" value="1"/>
</dbReference>
<evidence type="ECO:0000256" key="4">
    <source>
        <dbReference type="ARBA" id="ARBA00022490"/>
    </source>
</evidence>
<dbReference type="OrthoDB" id="47801at2759"/>
<evidence type="ECO:0000256" key="8">
    <source>
        <dbReference type="ARBA" id="ARBA00022786"/>
    </source>
</evidence>
<dbReference type="SMART" id="SM00212">
    <property type="entry name" value="UBCc"/>
    <property type="match status" value="1"/>
</dbReference>
<feature type="region of interest" description="Disordered" evidence="15">
    <location>
        <begin position="1"/>
        <end position="33"/>
    </location>
</feature>
<keyword evidence="18" id="KW-1185">Reference proteome</keyword>
<evidence type="ECO:0000256" key="12">
    <source>
        <dbReference type="ARBA" id="ARBA00041798"/>
    </source>
</evidence>
<dbReference type="GO" id="GO:0005634">
    <property type="term" value="C:nucleus"/>
    <property type="evidence" value="ECO:0007669"/>
    <property type="project" value="UniProtKB-SubCell"/>
</dbReference>
<comment type="subcellular location">
    <subcellularLocation>
        <location evidence="2">Cytoplasm</location>
    </subcellularLocation>
    <subcellularLocation>
        <location evidence="1">Nucleus</location>
    </subcellularLocation>
</comment>
<evidence type="ECO:0000313" key="18">
    <source>
        <dbReference type="Proteomes" id="UP001153069"/>
    </source>
</evidence>
<evidence type="ECO:0000259" key="16">
    <source>
        <dbReference type="PROSITE" id="PS50127"/>
    </source>
</evidence>
<dbReference type="PROSITE" id="PS50127">
    <property type="entry name" value="UBC_2"/>
    <property type="match status" value="1"/>
</dbReference>
<dbReference type="PANTHER" id="PTHR46116:SF26">
    <property type="entry name" value="UBIQUITIN-CONJUGATING ENZYME E2 Z"/>
    <property type="match status" value="1"/>
</dbReference>
<dbReference type="GO" id="GO:0005737">
    <property type="term" value="C:cytoplasm"/>
    <property type="evidence" value="ECO:0007669"/>
    <property type="project" value="UniProtKB-SubCell"/>
</dbReference>
<dbReference type="GO" id="GO:0005524">
    <property type="term" value="F:ATP binding"/>
    <property type="evidence" value="ECO:0007669"/>
    <property type="project" value="UniProtKB-KW"/>
</dbReference>
<proteinExistence type="predicted"/>
<keyword evidence="5" id="KW-0808">Transferase</keyword>
<evidence type="ECO:0000313" key="17">
    <source>
        <dbReference type="EMBL" id="CAB9522681.1"/>
    </source>
</evidence>
<reference evidence="17" key="1">
    <citation type="submission" date="2020-06" db="EMBL/GenBank/DDBJ databases">
        <authorList>
            <consortium name="Plant Systems Biology data submission"/>
        </authorList>
    </citation>
    <scope>NUCLEOTIDE SEQUENCE</scope>
    <source>
        <strain evidence="17">D6</strain>
    </source>
</reference>
<evidence type="ECO:0000256" key="5">
    <source>
        <dbReference type="ARBA" id="ARBA00022679"/>
    </source>
</evidence>
<gene>
    <name evidence="17" type="ORF">SEMRO_1329_G263360.1</name>
</gene>
<dbReference type="InterPro" id="IPR000608">
    <property type="entry name" value="UBC"/>
</dbReference>
<sequence>MELQTVATGAALHVSSDSMEVPSGSGHHHHHHHEELKVVATSAAMHHEISSYDNDEEAPLPKLKKLKLEDDDDSSFAFQNPTKQCLHRIHNDLTKLYNDPIEGIFVVPDDNLANRCHALLLGPTGTPYEFGSFYFIMDFPNSYPHEPPKVTIQTTDLGTVRFNPNIYACGKVCLSILGTWSGPSWTPALTIGSVLLSIQSLMNATPYHNEPGFESIHVGGRQPRNYNNIIRHETIRVAVLGMVELALAQKLPQKLGELIIETAQATKECCGFLCEEYKGLDGLPFQDPYKRNKGIFQFRRLQERLEAMGGSTSTNTNNEEESVSMTQTMSMEET</sequence>
<feature type="region of interest" description="Disordered" evidence="15">
    <location>
        <begin position="307"/>
        <end position="334"/>
    </location>
</feature>
<keyword evidence="7" id="KW-0547">Nucleotide-binding</keyword>
<evidence type="ECO:0000256" key="15">
    <source>
        <dbReference type="SAM" id="MobiDB-lite"/>
    </source>
</evidence>
<dbReference type="Proteomes" id="UP001153069">
    <property type="component" value="Unassembled WGS sequence"/>
</dbReference>
<dbReference type="CDD" id="cd23809">
    <property type="entry name" value="UBCc_UBE2Z"/>
    <property type="match status" value="1"/>
</dbReference>
<evidence type="ECO:0000256" key="3">
    <source>
        <dbReference type="ARBA" id="ARBA00012486"/>
    </source>
</evidence>
<name>A0A9N8EJY2_9STRA</name>
<evidence type="ECO:0000256" key="11">
    <source>
        <dbReference type="ARBA" id="ARBA00039894"/>
    </source>
</evidence>
<keyword evidence="9" id="KW-0067">ATP-binding</keyword>
<dbReference type="AlphaFoldDB" id="A0A9N8EJY2"/>
<evidence type="ECO:0000256" key="6">
    <source>
        <dbReference type="ARBA" id="ARBA00022703"/>
    </source>
</evidence>
<evidence type="ECO:0000256" key="7">
    <source>
        <dbReference type="ARBA" id="ARBA00022741"/>
    </source>
</evidence>
<dbReference type="InterPro" id="IPR016135">
    <property type="entry name" value="UBQ-conjugating_enzyme/RWD"/>
</dbReference>
<protein>
    <recommendedName>
        <fullName evidence="11">Ubiquitin-conjugating enzyme E2 Z</fullName>
        <ecNumber evidence="3">2.3.2.23</ecNumber>
    </recommendedName>
    <alternativeName>
        <fullName evidence="12">E2 ubiquitin-conjugating enzyme Z</fullName>
    </alternativeName>
    <alternativeName>
        <fullName evidence="14">Ubiquitin carrier protein Z</fullName>
    </alternativeName>
    <alternativeName>
        <fullName evidence="13">Ubiquitin-protein ligase Z</fullName>
    </alternativeName>
</protein>
<dbReference type="EMBL" id="CAICTM010001327">
    <property type="protein sequence ID" value="CAB9522681.1"/>
    <property type="molecule type" value="Genomic_DNA"/>
</dbReference>
<organism evidence="17 18">
    <name type="scientific">Seminavis robusta</name>
    <dbReference type="NCBI Taxonomy" id="568900"/>
    <lineage>
        <taxon>Eukaryota</taxon>
        <taxon>Sar</taxon>
        <taxon>Stramenopiles</taxon>
        <taxon>Ochrophyta</taxon>
        <taxon>Bacillariophyta</taxon>
        <taxon>Bacillariophyceae</taxon>
        <taxon>Bacillariophycidae</taxon>
        <taxon>Naviculales</taxon>
        <taxon>Naviculaceae</taxon>
        <taxon>Seminavis</taxon>
    </lineage>
</organism>
<dbReference type="GO" id="GO:0004869">
    <property type="term" value="F:cysteine-type endopeptidase inhibitor activity"/>
    <property type="evidence" value="ECO:0007669"/>
    <property type="project" value="TreeGrafter"/>
</dbReference>
<feature type="domain" description="UBC core" evidence="16">
    <location>
        <begin position="84"/>
        <end position="239"/>
    </location>
</feature>
<keyword evidence="10" id="KW-0539">Nucleus</keyword>
<evidence type="ECO:0000256" key="1">
    <source>
        <dbReference type="ARBA" id="ARBA00004123"/>
    </source>
</evidence>
<evidence type="ECO:0000256" key="13">
    <source>
        <dbReference type="ARBA" id="ARBA00042316"/>
    </source>
</evidence>
<comment type="caution">
    <text evidence="17">The sequence shown here is derived from an EMBL/GenBank/DDBJ whole genome shotgun (WGS) entry which is preliminary data.</text>
</comment>
<dbReference type="EC" id="2.3.2.23" evidence="3"/>
<dbReference type="GO" id="GO:0061631">
    <property type="term" value="F:ubiquitin conjugating enzyme activity"/>
    <property type="evidence" value="ECO:0007669"/>
    <property type="project" value="UniProtKB-EC"/>
</dbReference>
<evidence type="ECO:0000256" key="9">
    <source>
        <dbReference type="ARBA" id="ARBA00022840"/>
    </source>
</evidence>
<keyword evidence="6" id="KW-0053">Apoptosis</keyword>
<evidence type="ECO:0000256" key="14">
    <source>
        <dbReference type="ARBA" id="ARBA00042401"/>
    </source>
</evidence>
<dbReference type="SUPFAM" id="SSF54495">
    <property type="entry name" value="UBC-like"/>
    <property type="match status" value="1"/>
</dbReference>